<dbReference type="Proteomes" id="UP000199223">
    <property type="component" value="Unassembled WGS sequence"/>
</dbReference>
<dbReference type="EMBL" id="FNZA01000032">
    <property type="protein sequence ID" value="SEJ90278.1"/>
    <property type="molecule type" value="Genomic_DNA"/>
</dbReference>
<name>A0A1H7CKV6_9DEIO</name>
<reference evidence="3" key="1">
    <citation type="submission" date="2016-10" db="EMBL/GenBank/DDBJ databases">
        <authorList>
            <person name="Varghese N."/>
            <person name="Submissions S."/>
        </authorList>
    </citation>
    <scope>NUCLEOTIDE SEQUENCE [LARGE SCALE GENOMIC DNA]</scope>
    <source>
        <strain evidence="3">CGMCC 1.10218</strain>
    </source>
</reference>
<feature type="region of interest" description="Disordered" evidence="1">
    <location>
        <begin position="1"/>
        <end position="26"/>
    </location>
</feature>
<keyword evidence="3" id="KW-1185">Reference proteome</keyword>
<dbReference type="RefSeq" id="WP_092265760.1">
    <property type="nucleotide sequence ID" value="NZ_FNZA01000032.1"/>
</dbReference>
<evidence type="ECO:0000256" key="1">
    <source>
        <dbReference type="SAM" id="MobiDB-lite"/>
    </source>
</evidence>
<accession>A0A1H7CKV6</accession>
<organism evidence="2 3">
    <name type="scientific">Deinococcus reticulitermitis</name>
    <dbReference type="NCBI Taxonomy" id="856736"/>
    <lineage>
        <taxon>Bacteria</taxon>
        <taxon>Thermotogati</taxon>
        <taxon>Deinococcota</taxon>
        <taxon>Deinococci</taxon>
        <taxon>Deinococcales</taxon>
        <taxon>Deinococcaceae</taxon>
        <taxon>Deinococcus</taxon>
    </lineage>
</organism>
<proteinExistence type="predicted"/>
<sequence length="153" mass="17430">MTKKTDVDPATAEVLSRRPRREPHRSEQRLFGACSWCGQRSNLFDDGECGSCKDEAYLTEWQEYAAQLESALIAAQSRPAPSEELREGAQALLIAWQERFDETYPKRGKIHQRRRVLIANAIGRCRNELSQLLSPGADIRSALEQPQRTEETK</sequence>
<gene>
    <name evidence="2" type="ORF">SAMN04488058_1329</name>
</gene>
<evidence type="ECO:0000313" key="2">
    <source>
        <dbReference type="EMBL" id="SEJ90278.1"/>
    </source>
</evidence>
<dbReference type="STRING" id="856736.SAMN04488058_1329"/>
<protein>
    <submittedName>
        <fullName evidence="2">Uncharacterized protein</fullName>
    </submittedName>
</protein>
<dbReference type="AlphaFoldDB" id="A0A1H7CKV6"/>
<evidence type="ECO:0000313" key="3">
    <source>
        <dbReference type="Proteomes" id="UP000199223"/>
    </source>
</evidence>